<organism evidence="1 2">
    <name type="scientific">Actinidia rufa</name>
    <dbReference type="NCBI Taxonomy" id="165716"/>
    <lineage>
        <taxon>Eukaryota</taxon>
        <taxon>Viridiplantae</taxon>
        <taxon>Streptophyta</taxon>
        <taxon>Embryophyta</taxon>
        <taxon>Tracheophyta</taxon>
        <taxon>Spermatophyta</taxon>
        <taxon>Magnoliopsida</taxon>
        <taxon>eudicotyledons</taxon>
        <taxon>Gunneridae</taxon>
        <taxon>Pentapetalae</taxon>
        <taxon>asterids</taxon>
        <taxon>Ericales</taxon>
        <taxon>Actinidiaceae</taxon>
        <taxon>Actinidia</taxon>
    </lineage>
</organism>
<dbReference type="PANTHER" id="PTHR36369">
    <property type="entry name" value="TRANSMEMBRANE PROTEIN"/>
    <property type="match status" value="1"/>
</dbReference>
<dbReference type="OrthoDB" id="1921606at2759"/>
<evidence type="ECO:0000313" key="2">
    <source>
        <dbReference type="Proteomes" id="UP000585474"/>
    </source>
</evidence>
<name>A0A7J0DW59_9ERIC</name>
<dbReference type="Proteomes" id="UP000585474">
    <property type="component" value="Unassembled WGS sequence"/>
</dbReference>
<reference evidence="2" key="1">
    <citation type="submission" date="2019-07" db="EMBL/GenBank/DDBJ databases">
        <title>De Novo Assembly of kiwifruit Actinidia rufa.</title>
        <authorList>
            <person name="Sugita-Konishi S."/>
            <person name="Sato K."/>
            <person name="Mori E."/>
            <person name="Abe Y."/>
            <person name="Kisaki G."/>
            <person name="Hamano K."/>
            <person name="Suezawa K."/>
            <person name="Otani M."/>
            <person name="Fukuda T."/>
            <person name="Manabe T."/>
            <person name="Gomi K."/>
            <person name="Tabuchi M."/>
            <person name="Akimitsu K."/>
            <person name="Kataoka I."/>
        </authorList>
    </citation>
    <scope>NUCLEOTIDE SEQUENCE [LARGE SCALE GENOMIC DNA]</scope>
    <source>
        <strain evidence="2">cv. Fuchu</strain>
    </source>
</reference>
<accession>A0A7J0DW59</accession>
<dbReference type="EMBL" id="BJWL01000429">
    <property type="protein sequence ID" value="GFS43786.1"/>
    <property type="molecule type" value="Genomic_DNA"/>
</dbReference>
<proteinExistence type="predicted"/>
<gene>
    <name evidence="1" type="ORF">Acr_00g0086930</name>
</gene>
<keyword evidence="2" id="KW-1185">Reference proteome</keyword>
<sequence>MVKQGNEIRLRLVVRNRGGPMVFAMEDHVEGGVGEGRGGDGIKRQVGDVRGGGWGGSVVRVCWFGESIIYGLGSSLYRAAVNFWLLSAVRIVSDATESADQPTAVPTTTPKAVLAAVVETTTEGMTRGGKFEKALIDQPTIVSTTVTRAVVAVVETIEGTKRGGKFRVFYEGEEVEGEGEAEEGGDNFGGFGAVVGGLEKRIVIGVRIECLVMRMGDIEWYRYQDLTVLNGNVVRFWDGCRKN</sequence>
<comment type="caution">
    <text evidence="1">The sequence shown here is derived from an EMBL/GenBank/DDBJ whole genome shotgun (WGS) entry which is preliminary data.</text>
</comment>
<protein>
    <submittedName>
        <fullName evidence="1">Uncharacterized protein</fullName>
    </submittedName>
</protein>
<evidence type="ECO:0000313" key="1">
    <source>
        <dbReference type="EMBL" id="GFS43786.1"/>
    </source>
</evidence>
<dbReference type="AlphaFoldDB" id="A0A7J0DW59"/>
<dbReference type="PANTHER" id="PTHR36369:SF1">
    <property type="entry name" value="TRANSMEMBRANE PROTEIN"/>
    <property type="match status" value="1"/>
</dbReference>